<dbReference type="PANTHER" id="PTHR31689:SF0">
    <property type="entry name" value="DIAMINOPIMELATE EPIMERASE"/>
    <property type="match status" value="1"/>
</dbReference>
<name>A0A059FD04_9PROT</name>
<keyword evidence="6 8" id="KW-0413">Isomerase</keyword>
<dbReference type="GO" id="GO:0009089">
    <property type="term" value="P:lysine biosynthetic process via diaminopimelate"/>
    <property type="evidence" value="ECO:0007669"/>
    <property type="project" value="UniProtKB-UniRule"/>
</dbReference>
<accession>A0A059FD04</accession>
<evidence type="ECO:0000256" key="5">
    <source>
        <dbReference type="ARBA" id="ARBA00023154"/>
    </source>
</evidence>
<dbReference type="STRING" id="1280952.HJA_09004"/>
<feature type="active site" description="Proton acceptor" evidence="8">
    <location>
        <position position="214"/>
    </location>
</feature>
<feature type="binding site" evidence="8">
    <location>
        <position position="41"/>
    </location>
    <ligand>
        <name>substrate</name>
    </ligand>
</feature>
<dbReference type="PATRIC" id="fig|1280952.3.peg.1795"/>
<dbReference type="GO" id="GO:0008837">
    <property type="term" value="F:diaminopimelate epimerase activity"/>
    <property type="evidence" value="ECO:0007669"/>
    <property type="project" value="UniProtKB-UniRule"/>
</dbReference>
<dbReference type="InterPro" id="IPR001653">
    <property type="entry name" value="DAP_epimerase_DapF"/>
</dbReference>
<feature type="binding site" evidence="8">
    <location>
        <position position="11"/>
    </location>
    <ligand>
        <name>substrate</name>
    </ligand>
</feature>
<protein>
    <recommendedName>
        <fullName evidence="3 8">Diaminopimelate epimerase</fullName>
        <shortName evidence="8">DAP epimerase</shortName>
        <ecNumber evidence="3 8">5.1.1.7</ecNumber>
    </recommendedName>
    <alternativeName>
        <fullName evidence="8">PLP-independent amino acid racemase</fullName>
    </alternativeName>
</protein>
<evidence type="ECO:0000313" key="11">
    <source>
        <dbReference type="Proteomes" id="UP000024816"/>
    </source>
</evidence>
<comment type="subcellular location">
    <subcellularLocation>
        <location evidence="8">Cytoplasm</location>
    </subcellularLocation>
</comment>
<evidence type="ECO:0000256" key="2">
    <source>
        <dbReference type="ARBA" id="ARBA00010219"/>
    </source>
</evidence>
<evidence type="ECO:0000256" key="3">
    <source>
        <dbReference type="ARBA" id="ARBA00013080"/>
    </source>
</evidence>
<gene>
    <name evidence="8 10" type="primary">dapF</name>
    <name evidence="10" type="ORF">HJA_09004</name>
</gene>
<dbReference type="Pfam" id="PF01678">
    <property type="entry name" value="DAP_epimerase"/>
    <property type="match status" value="2"/>
</dbReference>
<keyword evidence="4 8" id="KW-0028">Amino-acid biosynthesis</keyword>
<dbReference type="NCBIfam" id="TIGR00652">
    <property type="entry name" value="DapF"/>
    <property type="match status" value="1"/>
</dbReference>
<feature type="binding site" evidence="8">
    <location>
        <position position="59"/>
    </location>
    <ligand>
        <name>substrate</name>
    </ligand>
</feature>
<keyword evidence="11" id="KW-1185">Reference proteome</keyword>
<feature type="active site" description="Proton donor" evidence="8">
    <location>
        <position position="68"/>
    </location>
</feature>
<dbReference type="UniPathway" id="UPA00034">
    <property type="reaction ID" value="UER00025"/>
</dbReference>
<reference evidence="10 11" key="1">
    <citation type="journal article" date="2014" name="Antonie Van Leeuwenhoek">
        <title>Hyphomonas beringensis sp. nov. and Hyphomonas chukchiensis sp. nov., isolated from surface seawater of the Bering Sea and Chukchi Sea.</title>
        <authorList>
            <person name="Li C."/>
            <person name="Lai Q."/>
            <person name="Li G."/>
            <person name="Dong C."/>
            <person name="Wang J."/>
            <person name="Liao Y."/>
            <person name="Shao Z."/>
        </authorList>
    </citation>
    <scope>NUCLEOTIDE SEQUENCE [LARGE SCALE GENOMIC DNA]</scope>
    <source>
        <strain evidence="10 11">VP2</strain>
    </source>
</reference>
<proteinExistence type="inferred from homology"/>
<dbReference type="eggNOG" id="COG0253">
    <property type="taxonomic scope" value="Bacteria"/>
</dbReference>
<dbReference type="PANTHER" id="PTHR31689">
    <property type="entry name" value="DIAMINOPIMELATE EPIMERASE, CHLOROPLASTIC"/>
    <property type="match status" value="1"/>
</dbReference>
<dbReference type="InterPro" id="IPR018510">
    <property type="entry name" value="DAP_epimerase_AS"/>
</dbReference>
<organism evidence="10 11">
    <name type="scientific">Hyphomonas jannaschiana VP2</name>
    <dbReference type="NCBI Taxonomy" id="1280952"/>
    <lineage>
        <taxon>Bacteria</taxon>
        <taxon>Pseudomonadati</taxon>
        <taxon>Pseudomonadota</taxon>
        <taxon>Alphaproteobacteria</taxon>
        <taxon>Hyphomonadales</taxon>
        <taxon>Hyphomonadaceae</taxon>
        <taxon>Hyphomonas</taxon>
    </lineage>
</organism>
<evidence type="ECO:0000256" key="1">
    <source>
        <dbReference type="ARBA" id="ARBA00005196"/>
    </source>
</evidence>
<evidence type="ECO:0000313" key="10">
    <source>
        <dbReference type="EMBL" id="KCZ88494.1"/>
    </source>
</evidence>
<comment type="pathway">
    <text evidence="1 8">Amino-acid biosynthesis; L-lysine biosynthesis via DAP pathway; DL-2,6-diaminopimelate from LL-2,6-diaminopimelate: step 1/1.</text>
</comment>
<dbReference type="Gene3D" id="3.10.310.10">
    <property type="entry name" value="Diaminopimelate Epimerase, Chain A, domain 1"/>
    <property type="match status" value="2"/>
</dbReference>
<comment type="similarity">
    <text evidence="2 8">Belongs to the diaminopimelate epimerase family.</text>
</comment>
<dbReference type="GO" id="GO:0005829">
    <property type="term" value="C:cytosol"/>
    <property type="evidence" value="ECO:0007669"/>
    <property type="project" value="TreeGrafter"/>
</dbReference>
<dbReference type="HAMAP" id="MF_00197">
    <property type="entry name" value="DAP_epimerase"/>
    <property type="match status" value="1"/>
</dbReference>
<dbReference type="OrthoDB" id="9805408at2"/>
<sequence>MKIWKMNGAGNAFAIFDARSVPFSPTEDQVRQLAEEMKADQVIALERDAARDVFMRIWNKDGGEVSACGNASRCVGRLLLDETGKDRITIQTEADMLRAFRAEDGLITVDMGSPLMGWEDIPLAEKMDVRGVDVKIGPMDNPILSRPAVVSMGNPHAVFFVSDVDAYDIPALGPLVEWHPLFPEGTNVGFAQVIDRQTIRLRVWERGAGLTKACGTGACAALVCAARAKLTERTAKLILDGGELLIEWRESDDRVYMTGPVELEFETEI</sequence>
<dbReference type="Proteomes" id="UP000024816">
    <property type="component" value="Unassembled WGS sequence"/>
</dbReference>
<dbReference type="RefSeq" id="WP_035581210.1">
    <property type="nucleotide sequence ID" value="NZ_ARYJ01000005.1"/>
</dbReference>
<feature type="site" description="Could be important to modulate the pK values of the two catalytic cysteine residues" evidence="8">
    <location>
        <position position="156"/>
    </location>
</feature>
<comment type="caution">
    <text evidence="10">The sequence shown here is derived from an EMBL/GenBank/DDBJ whole genome shotgun (WGS) entry which is preliminary data.</text>
</comment>
<keyword evidence="5 8" id="KW-0457">Lysine biosynthesis</keyword>
<feature type="binding site" evidence="8">
    <location>
        <begin position="69"/>
        <end position="70"/>
    </location>
    <ligand>
        <name>substrate</name>
    </ligand>
</feature>
<comment type="subunit">
    <text evidence="8">Homodimer.</text>
</comment>
<evidence type="ECO:0000256" key="4">
    <source>
        <dbReference type="ARBA" id="ARBA00022605"/>
    </source>
</evidence>
<evidence type="ECO:0000256" key="8">
    <source>
        <dbReference type="HAMAP-Rule" id="MF_00197"/>
    </source>
</evidence>
<feature type="binding site" evidence="8">
    <location>
        <begin position="205"/>
        <end position="206"/>
    </location>
    <ligand>
        <name>substrate</name>
    </ligand>
</feature>
<evidence type="ECO:0000256" key="9">
    <source>
        <dbReference type="PROSITE-ProRule" id="PRU10125"/>
    </source>
</evidence>
<feature type="site" description="Could be important to modulate the pK values of the two catalytic cysteine residues" evidence="8">
    <location>
        <position position="205"/>
    </location>
</feature>
<dbReference type="EMBL" id="ARYJ01000005">
    <property type="protein sequence ID" value="KCZ88494.1"/>
    <property type="molecule type" value="Genomic_DNA"/>
</dbReference>
<dbReference type="AlphaFoldDB" id="A0A059FD04"/>
<feature type="binding site" evidence="8">
    <location>
        <position position="187"/>
    </location>
    <ligand>
        <name>substrate</name>
    </ligand>
</feature>
<evidence type="ECO:0000256" key="7">
    <source>
        <dbReference type="ARBA" id="ARBA00051712"/>
    </source>
</evidence>
<comment type="function">
    <text evidence="8">Catalyzes the stereoinversion of LL-2,6-diaminopimelate (L,L-DAP) to meso-diaminopimelate (meso-DAP), a precursor of L-lysine and an essential component of the bacterial peptidoglycan.</text>
</comment>
<feature type="binding site" evidence="8">
    <location>
        <begin position="215"/>
        <end position="216"/>
    </location>
    <ligand>
        <name>substrate</name>
    </ligand>
</feature>
<keyword evidence="8" id="KW-0963">Cytoplasm</keyword>
<dbReference type="EC" id="5.1.1.7" evidence="3 8"/>
<comment type="catalytic activity">
    <reaction evidence="7 8">
        <text>(2S,6S)-2,6-diaminopimelate = meso-2,6-diaminopimelate</text>
        <dbReference type="Rhea" id="RHEA:15393"/>
        <dbReference type="ChEBI" id="CHEBI:57609"/>
        <dbReference type="ChEBI" id="CHEBI:57791"/>
        <dbReference type="EC" id="5.1.1.7"/>
    </reaction>
</comment>
<feature type="binding site" evidence="8">
    <location>
        <position position="154"/>
    </location>
    <ligand>
        <name>substrate</name>
    </ligand>
</feature>
<evidence type="ECO:0000256" key="6">
    <source>
        <dbReference type="ARBA" id="ARBA00023235"/>
    </source>
</evidence>
<dbReference type="SUPFAM" id="SSF54506">
    <property type="entry name" value="Diaminopimelate epimerase-like"/>
    <property type="match status" value="2"/>
</dbReference>
<dbReference type="PROSITE" id="PS01326">
    <property type="entry name" value="DAP_EPIMERASE"/>
    <property type="match status" value="1"/>
</dbReference>
<feature type="active site" evidence="9">
    <location>
        <position position="68"/>
    </location>
</feature>